<dbReference type="InterPro" id="IPR013738">
    <property type="entry name" value="Beta_galactosidase_Trimer"/>
</dbReference>
<dbReference type="EMBL" id="JAAOIW010000002">
    <property type="protein sequence ID" value="NHN29118.1"/>
    <property type="molecule type" value="Genomic_DNA"/>
</dbReference>
<gene>
    <name evidence="2" type="ORF">G9U52_04665</name>
</gene>
<keyword evidence="3" id="KW-1185">Reference proteome</keyword>
<dbReference type="Gene3D" id="3.20.20.80">
    <property type="entry name" value="Glycosidases"/>
    <property type="match status" value="1"/>
</dbReference>
<dbReference type="Pfam" id="PF14871">
    <property type="entry name" value="GHL6"/>
    <property type="match status" value="1"/>
</dbReference>
<dbReference type="Gene3D" id="3.40.50.880">
    <property type="match status" value="1"/>
</dbReference>
<dbReference type="RefSeq" id="WP_166146803.1">
    <property type="nucleotide sequence ID" value="NZ_JAAOIW010000002.1"/>
</dbReference>
<evidence type="ECO:0000313" key="2">
    <source>
        <dbReference type="EMBL" id="NHN29118.1"/>
    </source>
</evidence>
<dbReference type="SUPFAM" id="SSF51445">
    <property type="entry name" value="(Trans)glycosidases"/>
    <property type="match status" value="1"/>
</dbReference>
<dbReference type="Proteomes" id="UP001165962">
    <property type="component" value="Unassembled WGS sequence"/>
</dbReference>
<name>A0ABX0J0A9_9BACL</name>
<dbReference type="SUPFAM" id="SSF52317">
    <property type="entry name" value="Class I glutamine amidotransferase-like"/>
    <property type="match status" value="1"/>
</dbReference>
<dbReference type="InterPro" id="IPR029062">
    <property type="entry name" value="Class_I_gatase-like"/>
</dbReference>
<reference evidence="2" key="1">
    <citation type="submission" date="2020-03" db="EMBL/GenBank/DDBJ databases">
        <title>Draft sequencing of Paenibacilllus sp. S3N08.</title>
        <authorList>
            <person name="Kim D.-U."/>
        </authorList>
    </citation>
    <scope>NUCLEOTIDE SEQUENCE</scope>
    <source>
        <strain evidence="2">S3N08</strain>
    </source>
</reference>
<dbReference type="InterPro" id="IPR017853">
    <property type="entry name" value="GH"/>
</dbReference>
<proteinExistence type="predicted"/>
<protein>
    <submittedName>
        <fullName evidence="2">Beta-galactosidase</fullName>
    </submittedName>
</protein>
<dbReference type="Pfam" id="PF08532">
    <property type="entry name" value="Glyco_hydro_42M"/>
    <property type="match status" value="1"/>
</dbReference>
<accession>A0ABX0J0A9</accession>
<feature type="domain" description="Beta-galactosidase trimerisation" evidence="1">
    <location>
        <begin position="371"/>
        <end position="432"/>
    </location>
</feature>
<evidence type="ECO:0000259" key="1">
    <source>
        <dbReference type="Pfam" id="PF08532"/>
    </source>
</evidence>
<dbReference type="InterPro" id="IPR028212">
    <property type="entry name" value="GHL6"/>
</dbReference>
<comment type="caution">
    <text evidence="2">The sequence shown here is derived from an EMBL/GenBank/DDBJ whole genome shotgun (WGS) entry which is preliminary data.</text>
</comment>
<evidence type="ECO:0000313" key="3">
    <source>
        <dbReference type="Proteomes" id="UP001165962"/>
    </source>
</evidence>
<organism evidence="2 3">
    <name type="scientific">Paenibacillus agricola</name>
    <dbReference type="NCBI Taxonomy" id="2716264"/>
    <lineage>
        <taxon>Bacteria</taxon>
        <taxon>Bacillati</taxon>
        <taxon>Bacillota</taxon>
        <taxon>Bacilli</taxon>
        <taxon>Bacillales</taxon>
        <taxon>Paenibacillaceae</taxon>
        <taxon>Paenibacillus</taxon>
    </lineage>
</organism>
<sequence length="657" mass="73051">MRFRQVHLDFHTSEMIPHIGKQFSKQQFQAMLQKGHVDSITIFSKCHHGWAYHPTVENEMHPGLDFDLLGAMIEAAHEIDVKTPVYLSAGLDEKLARRHPEWLIRDINDNTNWLDGFMKPGYHQFCFNSPYLDILVRQVEEVVRNYNGDGIFLDIVGVRKCYCHNCVSALRSEGSDPRDLTAVIALGEKTYANYTRRIREAIDGIRPGLPVFHNGGHIRRGRRDLSTMNSHLELESLPTGGWGYDHFPLSARYAQGLGMDYLGMTGKFHTTWGEFGGYKHPNALRYETALSIANGARCSIGDQLHPEGLMDPATYELIGLAYSEVERKQAWCTNVTNIADVALLSVEAIASLKEEKREERAGSSDAGAIRMLLEGKILFDVVDLESDYTPYRVLILPDEISVGATLQAKLDAYLAQGGKVLATGRSGLNEAGDAFAIELGVAWEEPNPFKPDYFRPSFELANLPSASFIFYGDGQRVSLTSGTELGKRENPYFNRDVFTFCSHQHTPSAGQYGGPGMVQSANGIYLAWNVFADYATKGSLALKECVLAALELLLPGKTLRTNLPAQGIVTLMEQPGEQRYINHLLYASPVKRGNGVEVIEDILPIYDTQVTLALGKTVKNVYLAPQMEPLPFEIGEAGSVSYTLPKLICHQMVVLEV</sequence>
<dbReference type="CDD" id="cd03143">
    <property type="entry name" value="A4_beta-galactosidase_middle_domain"/>
    <property type="match status" value="1"/>
</dbReference>